<proteinExistence type="predicted"/>
<sequence>MNFLILINNIYNNIKLINTSSDSGVDSDSQITIIEEPIFIPRKPPIKLKCKKLSFILIAVSIFILLIILIYLFINPKKYIQ</sequence>
<accession>A0A1X0Q6S1</accession>
<dbReference type="VEuPathDB" id="MicrosporidiaDB:HERIO_2501"/>
<feature type="transmembrane region" description="Helical" evidence="1">
    <location>
        <begin position="53"/>
        <end position="74"/>
    </location>
</feature>
<evidence type="ECO:0000256" key="1">
    <source>
        <dbReference type="SAM" id="Phobius"/>
    </source>
</evidence>
<keyword evidence="3" id="KW-1185">Reference proteome</keyword>
<protein>
    <submittedName>
        <fullName evidence="2">Uncharacterized protein</fullName>
    </submittedName>
</protein>
<name>A0A1X0Q6S1_9MICR</name>
<evidence type="ECO:0000313" key="2">
    <source>
        <dbReference type="EMBL" id="ORD95432.1"/>
    </source>
</evidence>
<dbReference type="AlphaFoldDB" id="A0A1X0Q6S1"/>
<keyword evidence="1" id="KW-0472">Membrane</keyword>
<dbReference type="EMBL" id="LVKB01000316">
    <property type="protein sequence ID" value="ORD95432.1"/>
    <property type="molecule type" value="Genomic_DNA"/>
</dbReference>
<comment type="caution">
    <text evidence="2">The sequence shown here is derived from an EMBL/GenBank/DDBJ whole genome shotgun (WGS) entry which is preliminary data.</text>
</comment>
<evidence type="ECO:0000313" key="3">
    <source>
        <dbReference type="Proteomes" id="UP000192356"/>
    </source>
</evidence>
<reference evidence="2 3" key="1">
    <citation type="journal article" date="2017" name="Environ. Microbiol.">
        <title>Decay of the glycolytic pathway and adaptation to intranuclear parasitism within Enterocytozoonidae microsporidia.</title>
        <authorList>
            <person name="Wiredu Boakye D."/>
            <person name="Jaroenlak P."/>
            <person name="Prachumwat A."/>
            <person name="Williams T.A."/>
            <person name="Bateman K.S."/>
            <person name="Itsathitphaisarn O."/>
            <person name="Sritunyalucksana K."/>
            <person name="Paszkiewicz K.H."/>
            <person name="Moore K.A."/>
            <person name="Stentiford G.D."/>
            <person name="Williams B.A."/>
        </authorList>
    </citation>
    <scope>NUCLEOTIDE SEQUENCE [LARGE SCALE GENOMIC DNA]</scope>
    <source>
        <strain evidence="2 3">GB1</strain>
    </source>
</reference>
<keyword evidence="1" id="KW-1133">Transmembrane helix</keyword>
<gene>
    <name evidence="2" type="ORF">HERIO_2501</name>
</gene>
<dbReference type="Proteomes" id="UP000192356">
    <property type="component" value="Unassembled WGS sequence"/>
</dbReference>
<keyword evidence="1" id="KW-0812">Transmembrane</keyword>
<organism evidence="2 3">
    <name type="scientific">Hepatospora eriocheir</name>
    <dbReference type="NCBI Taxonomy" id="1081669"/>
    <lineage>
        <taxon>Eukaryota</taxon>
        <taxon>Fungi</taxon>
        <taxon>Fungi incertae sedis</taxon>
        <taxon>Microsporidia</taxon>
        <taxon>Hepatosporidae</taxon>
        <taxon>Hepatospora</taxon>
    </lineage>
</organism>